<comment type="caution">
    <text evidence="2">The sequence shown here is derived from an EMBL/GenBank/DDBJ whole genome shotgun (WGS) entry which is preliminary data.</text>
</comment>
<dbReference type="AlphaFoldDB" id="A0A2S6CUC4"/>
<name>A0A2S6CUC4_9CYAN</name>
<dbReference type="Gene3D" id="3.40.50.150">
    <property type="entry name" value="Vaccinia Virus protein VP39"/>
    <property type="match status" value="1"/>
</dbReference>
<dbReference type="PANTHER" id="PTHR43861">
    <property type="entry name" value="TRANS-ACONITATE 2-METHYLTRANSFERASE-RELATED"/>
    <property type="match status" value="1"/>
</dbReference>
<dbReference type="CDD" id="cd02440">
    <property type="entry name" value="AdoMet_MTases"/>
    <property type="match status" value="1"/>
</dbReference>
<dbReference type="RefSeq" id="WP_104387777.1">
    <property type="nucleotide sequence ID" value="NZ_PGEM01000072.1"/>
</dbReference>
<accession>A0A2S6CUC4</accession>
<dbReference type="InterPro" id="IPR013217">
    <property type="entry name" value="Methyltransf_12"/>
</dbReference>
<dbReference type="Pfam" id="PF08242">
    <property type="entry name" value="Methyltransf_12"/>
    <property type="match status" value="1"/>
</dbReference>
<dbReference type="InterPro" id="IPR029063">
    <property type="entry name" value="SAM-dependent_MTases_sf"/>
</dbReference>
<proteinExistence type="predicted"/>
<feature type="domain" description="Methyltransferase type 12" evidence="1">
    <location>
        <begin position="53"/>
        <end position="152"/>
    </location>
</feature>
<reference evidence="2 3" key="1">
    <citation type="submission" date="2018-02" db="EMBL/GenBank/DDBJ databases">
        <title>Discovery of a pederin family compound in a non-symbiotic bloom-forming cyanobacterium.</title>
        <authorList>
            <person name="Kust A."/>
            <person name="Mares J."/>
            <person name="Jokela J."/>
            <person name="Urajova P."/>
            <person name="Hajek J."/>
            <person name="Saurav K."/>
            <person name="Voracova K."/>
            <person name="Fewer D.P."/>
            <person name="Haapaniemi E."/>
            <person name="Permi P."/>
            <person name="Rehakova K."/>
            <person name="Sivonen K."/>
            <person name="Hrouzek P."/>
        </authorList>
    </citation>
    <scope>NUCLEOTIDE SEQUENCE [LARGE SCALE GENOMIC DNA]</scope>
    <source>
        <strain evidence="2 3">CHARLIE-1</strain>
    </source>
</reference>
<sequence>METSNKWVENLRDGGYEHHCSSHKDFTRIKKLRRIWLETIKRTQINSPATAFELGCGGGCHLAALAVNGFQVHGIDVSPQVVDRCQNYLNEVSQFAVTPISATVENADIFEYETNAKYDLVYHFGVIEHFLELSERMIVWEKLYQLTKPGGWMMSAVPNGSHFWREYIRQNNLCGYHIPEIDYSVKLHQQEFLDSGLVEVIAIPWNYFGFAEGIVKGRFSKGLARVVHLSSNLLMPLTHIPHFKK</sequence>
<dbReference type="SUPFAM" id="SSF53335">
    <property type="entry name" value="S-adenosyl-L-methionine-dependent methyltransferases"/>
    <property type="match status" value="1"/>
</dbReference>
<dbReference type="Proteomes" id="UP000239589">
    <property type="component" value="Unassembled WGS sequence"/>
</dbReference>
<evidence type="ECO:0000313" key="2">
    <source>
        <dbReference type="EMBL" id="PPJ63339.1"/>
    </source>
</evidence>
<dbReference type="PANTHER" id="PTHR43861:SF1">
    <property type="entry name" value="TRANS-ACONITATE 2-METHYLTRANSFERASE"/>
    <property type="match status" value="1"/>
</dbReference>
<gene>
    <name evidence="2" type="ORF">CUN59_10365</name>
</gene>
<evidence type="ECO:0000259" key="1">
    <source>
        <dbReference type="Pfam" id="PF08242"/>
    </source>
</evidence>
<keyword evidence="3" id="KW-1185">Reference proteome</keyword>
<organism evidence="2 3">
    <name type="scientific">Cuspidothrix issatschenkoi CHARLIE-1</name>
    <dbReference type="NCBI Taxonomy" id="2052836"/>
    <lineage>
        <taxon>Bacteria</taxon>
        <taxon>Bacillati</taxon>
        <taxon>Cyanobacteriota</taxon>
        <taxon>Cyanophyceae</taxon>
        <taxon>Nostocales</taxon>
        <taxon>Aphanizomenonaceae</taxon>
        <taxon>Cuspidothrix</taxon>
    </lineage>
</organism>
<protein>
    <recommendedName>
        <fullName evidence="1">Methyltransferase type 12 domain-containing protein</fullName>
    </recommendedName>
</protein>
<evidence type="ECO:0000313" key="3">
    <source>
        <dbReference type="Proteomes" id="UP000239589"/>
    </source>
</evidence>
<dbReference type="EMBL" id="PGEM01000072">
    <property type="protein sequence ID" value="PPJ63339.1"/>
    <property type="molecule type" value="Genomic_DNA"/>
</dbReference>
<dbReference type="OrthoDB" id="529208at2"/>